<dbReference type="EMBL" id="JAPWHU010000114">
    <property type="protein sequence ID" value="MCZ4635051.1"/>
    <property type="molecule type" value="Genomic_DNA"/>
</dbReference>
<keyword evidence="1" id="KW-0418">Kinase</keyword>
<feature type="non-terminal residue" evidence="1">
    <location>
        <position position="1"/>
    </location>
</feature>
<proteinExistence type="predicted"/>
<dbReference type="Gene3D" id="3.30.565.10">
    <property type="entry name" value="Histidine kinase-like ATPase, C-terminal domain"/>
    <property type="match status" value="1"/>
</dbReference>
<name>A0ABT4P0Z2_9ACTN</name>
<gene>
    <name evidence="1" type="ORF">O3S69_13435</name>
</gene>
<sequence length="36" mass="3758">SGLRGIRERAALLGGRARTGPDGAGDWQVRVELPLG</sequence>
<dbReference type="GO" id="GO:0016301">
    <property type="term" value="F:kinase activity"/>
    <property type="evidence" value="ECO:0007669"/>
    <property type="project" value="UniProtKB-KW"/>
</dbReference>
<keyword evidence="1" id="KW-0808">Transferase</keyword>
<comment type="caution">
    <text evidence="1">The sequence shown here is derived from an EMBL/GenBank/DDBJ whole genome shotgun (WGS) entry which is preliminary data.</text>
</comment>
<reference evidence="1 2" key="1">
    <citation type="submission" date="2022-12" db="EMBL/GenBank/DDBJ databases">
        <authorList>
            <person name="Abashina T."/>
            <person name="Solyanikova I."/>
            <person name="Delegan Y."/>
        </authorList>
    </citation>
    <scope>NUCLEOTIDE SEQUENCE [LARGE SCALE GENOMIC DNA]</scope>
    <source>
        <strain evidence="1 2">IPS92ro</strain>
    </source>
</reference>
<evidence type="ECO:0000313" key="1">
    <source>
        <dbReference type="EMBL" id="MCZ4635051.1"/>
    </source>
</evidence>
<dbReference type="Proteomes" id="UP001301132">
    <property type="component" value="Unassembled WGS sequence"/>
</dbReference>
<accession>A0ABT4P0Z2</accession>
<evidence type="ECO:0000313" key="2">
    <source>
        <dbReference type="Proteomes" id="UP001301132"/>
    </source>
</evidence>
<protein>
    <submittedName>
        <fullName evidence="1">Sensor histidine kinase</fullName>
    </submittedName>
</protein>
<keyword evidence="2" id="KW-1185">Reference proteome</keyword>
<organism evidence="1 2">
    <name type="scientific">Streptomyces rubrogriseus</name>
    <dbReference type="NCBI Taxonomy" id="194673"/>
    <lineage>
        <taxon>Bacteria</taxon>
        <taxon>Bacillati</taxon>
        <taxon>Actinomycetota</taxon>
        <taxon>Actinomycetes</taxon>
        <taxon>Kitasatosporales</taxon>
        <taxon>Streptomycetaceae</taxon>
        <taxon>Streptomyces</taxon>
        <taxon>Streptomyces violaceoruber group</taxon>
    </lineage>
</organism>
<dbReference type="InterPro" id="IPR036890">
    <property type="entry name" value="HATPase_C_sf"/>
</dbReference>